<keyword evidence="1" id="KW-0812">Transmembrane</keyword>
<evidence type="ECO:0000313" key="3">
    <source>
        <dbReference type="Proteomes" id="UP000018300"/>
    </source>
</evidence>
<reference evidence="2" key="1">
    <citation type="submission" date="2012-11" db="EMBL/GenBank/DDBJ databases">
        <title>Dependencies among metagenomic species, viruses, plasmids and units of genetic variation.</title>
        <authorList>
            <person name="Nielsen H.B."/>
            <person name="Almeida M."/>
            <person name="Juncker A.S."/>
            <person name="Rasmussen S."/>
            <person name="Li J."/>
            <person name="Sunagawa S."/>
            <person name="Plichta D."/>
            <person name="Gautier L."/>
            <person name="Le Chatelier E."/>
            <person name="Peletier E."/>
            <person name="Bonde I."/>
            <person name="Nielsen T."/>
            <person name="Manichanh C."/>
            <person name="Arumugam M."/>
            <person name="Batto J."/>
            <person name="Santos M.B.Q.D."/>
            <person name="Blom N."/>
            <person name="Borruel N."/>
            <person name="Burgdorf K.S."/>
            <person name="Boumezbeur F."/>
            <person name="Casellas F."/>
            <person name="Dore J."/>
            <person name="Guarner F."/>
            <person name="Hansen T."/>
            <person name="Hildebrand F."/>
            <person name="Kaas R.S."/>
            <person name="Kennedy S."/>
            <person name="Kristiansen K."/>
            <person name="Kultima J.R."/>
            <person name="Leonard P."/>
            <person name="Levenez F."/>
            <person name="Lund O."/>
            <person name="Moumen B."/>
            <person name="Le Paslier D."/>
            <person name="Pons N."/>
            <person name="Pedersen O."/>
            <person name="Prifti E."/>
            <person name="Qin J."/>
            <person name="Raes J."/>
            <person name="Tap J."/>
            <person name="Tims S."/>
            <person name="Ussery D.W."/>
            <person name="Yamada T."/>
            <person name="MetaHit consortium"/>
            <person name="Renault P."/>
            <person name="Sicheritz-Ponten T."/>
            <person name="Bork P."/>
            <person name="Wang J."/>
            <person name="Brunak S."/>
            <person name="Ehrlich S.D."/>
        </authorList>
    </citation>
    <scope>NUCLEOTIDE SEQUENCE [LARGE SCALE GENOMIC DNA]</scope>
</reference>
<comment type="caution">
    <text evidence="2">The sequence shown here is derived from an EMBL/GenBank/DDBJ whole genome shotgun (WGS) entry which is preliminary data.</text>
</comment>
<evidence type="ECO:0000256" key="1">
    <source>
        <dbReference type="SAM" id="Phobius"/>
    </source>
</evidence>
<organism evidence="2 3">
    <name type="scientific">Eshraghiella crossota CAG:259</name>
    <dbReference type="NCBI Taxonomy" id="1263062"/>
    <lineage>
        <taxon>Bacteria</taxon>
        <taxon>Bacillati</taxon>
        <taxon>Bacillota</taxon>
        <taxon>Clostridia</taxon>
        <taxon>Lachnospirales</taxon>
        <taxon>Lachnospiraceae</taxon>
        <taxon>Eshraghiella</taxon>
    </lineage>
</organism>
<accession>R5LL59</accession>
<name>R5LL59_9FIRM</name>
<gene>
    <name evidence="2" type="ORF">BN569_01191</name>
</gene>
<protein>
    <submittedName>
        <fullName evidence="2">Uncharacterized protein</fullName>
    </submittedName>
</protein>
<sequence>MKKKRIIIISAVTVVIAVIIVVAMKYRKNHRRIIDNNKLGNVWVAQFYKFDTDDLLDEKHDMEGIYDSKSTYILKIKCTKDTKFDYQTCTEYGQVEKIFKGDGELKEGDNIVMDFSGYHLFTKETGVADGIDAINTGFVNFMKPGREYLVFIKEKVETELYDYDVYTIEGFTIAPVFCYEDLDNVIVPKERDDHSVPYELVKDNEVFMETEELEKEYYDFKYRIISKFDEEYRKSHE</sequence>
<evidence type="ECO:0000313" key="2">
    <source>
        <dbReference type="EMBL" id="CCY78184.1"/>
    </source>
</evidence>
<keyword evidence="1" id="KW-1133">Transmembrane helix</keyword>
<feature type="transmembrane region" description="Helical" evidence="1">
    <location>
        <begin position="6"/>
        <end position="24"/>
    </location>
</feature>
<dbReference type="AlphaFoldDB" id="R5LL59"/>
<keyword evidence="1" id="KW-0472">Membrane</keyword>
<dbReference type="EMBL" id="CAYU010000091">
    <property type="protein sequence ID" value="CCY78184.1"/>
    <property type="molecule type" value="Genomic_DNA"/>
</dbReference>
<dbReference type="Proteomes" id="UP000018300">
    <property type="component" value="Unassembled WGS sequence"/>
</dbReference>
<proteinExistence type="predicted"/>